<organism evidence="1 2">
    <name type="scientific">Araneus ventricosus</name>
    <name type="common">Orbweaver spider</name>
    <name type="synonym">Epeira ventricosa</name>
    <dbReference type="NCBI Taxonomy" id="182803"/>
    <lineage>
        <taxon>Eukaryota</taxon>
        <taxon>Metazoa</taxon>
        <taxon>Ecdysozoa</taxon>
        <taxon>Arthropoda</taxon>
        <taxon>Chelicerata</taxon>
        <taxon>Arachnida</taxon>
        <taxon>Araneae</taxon>
        <taxon>Araneomorphae</taxon>
        <taxon>Entelegynae</taxon>
        <taxon>Araneoidea</taxon>
        <taxon>Araneidae</taxon>
        <taxon>Araneus</taxon>
    </lineage>
</organism>
<evidence type="ECO:0000313" key="1">
    <source>
        <dbReference type="EMBL" id="GBN99875.1"/>
    </source>
</evidence>
<proteinExistence type="predicted"/>
<sequence>MKGEFYRIHDSLKAFSDYLKWHNANECQISISKDALFQVTMSLSLNNRIHYCYKAKAPHDQYLFTGVEEIRRLREEQACDNRQNAVVTGKMLLYQEPSQVLEHMAVVGSQIGKIGGMVKRLSATPEVLQQVVVRAAPHESECCCRATQCQHDASHVSCSDPTTICAST</sequence>
<name>A0A4Y2TL85_ARAVE</name>
<dbReference type="Proteomes" id="UP000499080">
    <property type="component" value="Unassembled WGS sequence"/>
</dbReference>
<reference evidence="1 2" key="1">
    <citation type="journal article" date="2019" name="Sci. Rep.">
        <title>Orb-weaving spider Araneus ventricosus genome elucidates the spidroin gene catalogue.</title>
        <authorList>
            <person name="Kono N."/>
            <person name="Nakamura H."/>
            <person name="Ohtoshi R."/>
            <person name="Moran D.A.P."/>
            <person name="Shinohara A."/>
            <person name="Yoshida Y."/>
            <person name="Fujiwara M."/>
            <person name="Mori M."/>
            <person name="Tomita M."/>
            <person name="Arakawa K."/>
        </authorList>
    </citation>
    <scope>NUCLEOTIDE SEQUENCE [LARGE SCALE GENOMIC DNA]</scope>
</reference>
<dbReference type="AlphaFoldDB" id="A0A4Y2TL85"/>
<accession>A0A4Y2TL85</accession>
<comment type="caution">
    <text evidence="1">The sequence shown here is derived from an EMBL/GenBank/DDBJ whole genome shotgun (WGS) entry which is preliminary data.</text>
</comment>
<keyword evidence="2" id="KW-1185">Reference proteome</keyword>
<dbReference type="EMBL" id="BGPR01028614">
    <property type="protein sequence ID" value="GBN99875.1"/>
    <property type="molecule type" value="Genomic_DNA"/>
</dbReference>
<protein>
    <submittedName>
        <fullName evidence="1">Uncharacterized protein</fullName>
    </submittedName>
</protein>
<evidence type="ECO:0000313" key="2">
    <source>
        <dbReference type="Proteomes" id="UP000499080"/>
    </source>
</evidence>
<gene>
    <name evidence="1" type="ORF">AVEN_218532_1</name>
</gene>